<evidence type="ECO:0000259" key="2">
    <source>
        <dbReference type="Pfam" id="PF12262"/>
    </source>
</evidence>
<dbReference type="AlphaFoldDB" id="A0A2T3NXN5"/>
<keyword evidence="1" id="KW-0732">Signal</keyword>
<dbReference type="InterPro" id="IPR029058">
    <property type="entry name" value="AB_hydrolase_fold"/>
</dbReference>
<dbReference type="InterPro" id="IPR050261">
    <property type="entry name" value="FrsA_esterase"/>
</dbReference>
<dbReference type="InterPro" id="IPR025920">
    <property type="entry name" value="Lipase_bact_N"/>
</dbReference>
<dbReference type="PANTHER" id="PTHR22946">
    <property type="entry name" value="DIENELACTONE HYDROLASE DOMAIN-CONTAINING PROTEIN-RELATED"/>
    <property type="match status" value="1"/>
</dbReference>
<feature type="signal peptide" evidence="1">
    <location>
        <begin position="1"/>
        <end position="17"/>
    </location>
</feature>
<reference evidence="3 4" key="1">
    <citation type="submission" date="2018-01" db="EMBL/GenBank/DDBJ databases">
        <title>Whole genome sequencing of Histamine producing bacteria.</title>
        <authorList>
            <person name="Butler K."/>
        </authorList>
    </citation>
    <scope>NUCLEOTIDE SEQUENCE [LARGE SCALE GENOMIC DNA]</scope>
    <source>
        <strain evidence="3 4">DSM 100436</strain>
    </source>
</reference>
<proteinExistence type="predicted"/>
<dbReference type="RefSeq" id="WP_036817084.1">
    <property type="nucleotide sequence ID" value="NZ_JGVO01000058.1"/>
</dbReference>
<organism evidence="3 4">
    <name type="scientific">Photobacterium sanctipauli</name>
    <dbReference type="NCBI Taxonomy" id="1342794"/>
    <lineage>
        <taxon>Bacteria</taxon>
        <taxon>Pseudomonadati</taxon>
        <taxon>Pseudomonadota</taxon>
        <taxon>Gammaproteobacteria</taxon>
        <taxon>Vibrionales</taxon>
        <taxon>Vibrionaceae</taxon>
        <taxon>Photobacterium</taxon>
    </lineage>
</organism>
<accession>A0A2T3NXN5</accession>
<evidence type="ECO:0000313" key="3">
    <source>
        <dbReference type="EMBL" id="PSW21063.1"/>
    </source>
</evidence>
<dbReference type="SUPFAM" id="SSF53474">
    <property type="entry name" value="alpha/beta-Hydrolases"/>
    <property type="match status" value="1"/>
</dbReference>
<name>A0A2T3NXN5_9GAMM</name>
<sequence>MKKSILALSVAASLALAGCGNDTKVENKVQYEDHILKSLQADTKIVFDVLTDPILPTFMAVDTIDGTLSTEGSMGDDHYSTDLSDPVAALGKTDGWSTTQPIVLPFGGGLNSATIPSAISVIETSDPRAGAPFNIVELQYGVDYLALPVDDSIIIQPTKPLNPKSHYMFAVTDELQDSNGEPVGMSESYAALKTTVQAPSSDLVTAQEVTHLIEGIFASTGMDSKTIIYSSWFTTGSVGETLYATKAAVASGVLSGKGVQSVWTGTANPNNVDLTLAYSISADSTKDYAAALGEDDNFTKYLDDSNGTLKQTLIGLYSATSPGTINVTKGTVKLPYYLETDTNNWNNTPFQSAMPSLAIIANALGDDALAATVTEQLIAAGIDVTKLATDTTEQLKLVGLSLEDADGQPLDAESLITQYSPIPQIKSLEDVPYLLFTPTVAAADGSLPVVIYQHGITSVKENSYAFAANLIAKGIAVLAIDNPHHGDRSLDDDRSANTDIQAYLNLTYLPVARDNIRQSMLDINGLRTALSVTDLTTDDELKLLDSSNVSFLGHSLGGVVGAPAVVAANRTLGLGTPVDGMFSFEKAAFANSGSDIGNLLFGSQAFGSMIKHNLMYSSSKDYQSYADASCTDTSFEGWENICFDNFEAAASDEIKTEMSSTFSSFIYAAQTIIGTADPVNAAWLASNNVAPDGSDEPVNIPMYMLQVKNDDTVPNNVPINQILNQPFAGTEPMADLFGLDSFTSGPAEGGKYFAKFNEAAEGNHSTFIAPSTFAPGAPELITHGVMQAQVGEFFATGKVDTIGNQED</sequence>
<dbReference type="PROSITE" id="PS51257">
    <property type="entry name" value="PROKAR_LIPOPROTEIN"/>
    <property type="match status" value="1"/>
</dbReference>
<evidence type="ECO:0000256" key="1">
    <source>
        <dbReference type="SAM" id="SignalP"/>
    </source>
</evidence>
<feature type="domain" description="Bacterial virulence factor lipase N-terminal" evidence="2">
    <location>
        <begin position="28"/>
        <end position="257"/>
    </location>
</feature>
<dbReference type="InterPro" id="IPR020009">
    <property type="entry name" value="VolA/Pla-1/cef"/>
</dbReference>
<dbReference type="EMBL" id="PYMA01000002">
    <property type="protein sequence ID" value="PSW21063.1"/>
    <property type="molecule type" value="Genomic_DNA"/>
</dbReference>
<dbReference type="NCBIfam" id="TIGR03502">
    <property type="entry name" value="lipase_Pla1_cef"/>
    <property type="match status" value="1"/>
</dbReference>
<gene>
    <name evidence="3" type="ORF">C9I98_03675</name>
</gene>
<dbReference type="Gene3D" id="3.40.50.1820">
    <property type="entry name" value="alpha/beta hydrolase"/>
    <property type="match status" value="1"/>
</dbReference>
<dbReference type="Pfam" id="PF12262">
    <property type="entry name" value="Lipase_bact_N"/>
    <property type="match status" value="1"/>
</dbReference>
<dbReference type="Proteomes" id="UP000241771">
    <property type="component" value="Unassembled WGS sequence"/>
</dbReference>
<dbReference type="OrthoDB" id="5477453at2"/>
<evidence type="ECO:0000313" key="4">
    <source>
        <dbReference type="Proteomes" id="UP000241771"/>
    </source>
</evidence>
<comment type="caution">
    <text evidence="3">The sequence shown here is derived from an EMBL/GenBank/DDBJ whole genome shotgun (WGS) entry which is preliminary data.</text>
</comment>
<protein>
    <submittedName>
        <fullName evidence="3">Lipase</fullName>
    </submittedName>
</protein>
<keyword evidence="4" id="KW-1185">Reference proteome</keyword>
<feature type="chain" id="PRO_5015647461" evidence="1">
    <location>
        <begin position="18"/>
        <end position="807"/>
    </location>
</feature>